<accession>A0A8H3DJD5</accession>
<evidence type="ECO:0000313" key="2">
    <source>
        <dbReference type="Proteomes" id="UP000663843"/>
    </source>
</evidence>
<proteinExistence type="predicted"/>
<dbReference type="Proteomes" id="UP000663843">
    <property type="component" value="Unassembled WGS sequence"/>
</dbReference>
<evidence type="ECO:0008006" key="3">
    <source>
        <dbReference type="Google" id="ProtNLM"/>
    </source>
</evidence>
<name>A0A8H3DJD5_9AGAM</name>
<protein>
    <recommendedName>
        <fullName evidence="3">HNH nuclease domain-containing protein</fullName>
    </recommendedName>
</protein>
<organism evidence="1 2">
    <name type="scientific">Rhizoctonia solani</name>
    <dbReference type="NCBI Taxonomy" id="456999"/>
    <lineage>
        <taxon>Eukaryota</taxon>
        <taxon>Fungi</taxon>
        <taxon>Dikarya</taxon>
        <taxon>Basidiomycota</taxon>
        <taxon>Agaricomycotina</taxon>
        <taxon>Agaricomycetes</taxon>
        <taxon>Cantharellales</taxon>
        <taxon>Ceratobasidiaceae</taxon>
        <taxon>Rhizoctonia</taxon>
    </lineage>
</organism>
<evidence type="ECO:0000313" key="1">
    <source>
        <dbReference type="EMBL" id="CAE6533370.1"/>
    </source>
</evidence>
<dbReference type="EMBL" id="CAJMWT010008452">
    <property type="protein sequence ID" value="CAE6533370.1"/>
    <property type="molecule type" value="Genomic_DNA"/>
</dbReference>
<comment type="caution">
    <text evidence="1">The sequence shown here is derived from an EMBL/GenBank/DDBJ whole genome shotgun (WGS) entry which is preliminary data.</text>
</comment>
<dbReference type="AlphaFoldDB" id="A0A8H3DJD5"/>
<sequence length="316" mass="35560">MSTAVPLPSVQDVFTEDEVARTAYARLVPLENQAELFIRVLGQVLIQAPSLEERALVAQQIHNCATNQELIDLGKFCLEQFVEYIKGLRALSSPPKLARSEILLNIPTVAPRNHLEAKKQALVRDNYRCVVSGFVDFDAIEALPRLEKDIATTPAMIRYTECCHIFPEQEDRNDFEEPGHHNTSSRFTLAHVFGGAHEPSLAETGIHNLRNILTLETGTCPAFREFMIWLEPTGEIANQYRLVKRYAHYGKDLPEVVTFFSTSPDLPVPDPRFLAFHAACARVLQLSGAGKFINRLLYQPKDSSISTYSKVRLRLA</sequence>
<reference evidence="1" key="1">
    <citation type="submission" date="2021-01" db="EMBL/GenBank/DDBJ databases">
        <authorList>
            <person name="Kaushik A."/>
        </authorList>
    </citation>
    <scope>NUCLEOTIDE SEQUENCE</scope>
    <source>
        <strain evidence="1">AG2-2IIIB</strain>
    </source>
</reference>
<gene>
    <name evidence="1" type="ORF">RDB_LOCUS182074</name>
</gene>